<gene>
    <name evidence="6" type="ORF">ACFQGU_13200</name>
</gene>
<keyword evidence="3" id="KW-0812">Transmembrane</keyword>
<proteinExistence type="predicted"/>
<dbReference type="EMBL" id="JBHSTI010000008">
    <property type="protein sequence ID" value="MFC6238839.1"/>
    <property type="molecule type" value="Genomic_DNA"/>
</dbReference>
<evidence type="ECO:0000256" key="4">
    <source>
        <dbReference type="SAM" id="SignalP"/>
    </source>
</evidence>
<dbReference type="Gene3D" id="1.50.10.20">
    <property type="match status" value="1"/>
</dbReference>
<keyword evidence="4" id="KW-0732">Signal</keyword>
<comment type="caution">
    <text evidence="6">The sequence shown here is derived from an EMBL/GenBank/DDBJ whole genome shotgun (WGS) entry which is preliminary data.</text>
</comment>
<dbReference type="SUPFAM" id="SSF48239">
    <property type="entry name" value="Terpenoid cyclases/Protein prenyltransferases"/>
    <property type="match status" value="1"/>
</dbReference>
<keyword evidence="3" id="KW-1133">Transmembrane helix</keyword>
<dbReference type="InterPro" id="IPR008930">
    <property type="entry name" value="Terpenoid_cyclase/PrenylTrfase"/>
</dbReference>
<evidence type="ECO:0000256" key="1">
    <source>
        <dbReference type="ARBA" id="ARBA00022737"/>
    </source>
</evidence>
<feature type="domain" description="Prenyltransferase alpha-alpha toroid" evidence="5">
    <location>
        <begin position="60"/>
        <end position="197"/>
    </location>
</feature>
<dbReference type="Proteomes" id="UP001596138">
    <property type="component" value="Unassembled WGS sequence"/>
</dbReference>
<evidence type="ECO:0000313" key="6">
    <source>
        <dbReference type="EMBL" id="MFC6238839.1"/>
    </source>
</evidence>
<dbReference type="RefSeq" id="WP_386767397.1">
    <property type="nucleotide sequence ID" value="NZ_JBHSTI010000008.1"/>
</dbReference>
<feature type="chain" id="PRO_5046832495" description="Prenyltransferase alpha-alpha toroid domain-containing protein" evidence="4">
    <location>
        <begin position="39"/>
        <end position="461"/>
    </location>
</feature>
<keyword evidence="3" id="KW-0472">Membrane</keyword>
<name>A0ABW1T3G1_9ACTN</name>
<protein>
    <recommendedName>
        <fullName evidence="5">Prenyltransferase alpha-alpha toroid domain-containing protein</fullName>
    </recommendedName>
</protein>
<evidence type="ECO:0000313" key="7">
    <source>
        <dbReference type="Proteomes" id="UP001596138"/>
    </source>
</evidence>
<dbReference type="CDD" id="cd00688">
    <property type="entry name" value="ISOPREN_C2_like"/>
    <property type="match status" value="1"/>
</dbReference>
<feature type="transmembrane region" description="Helical" evidence="3">
    <location>
        <begin position="435"/>
        <end position="453"/>
    </location>
</feature>
<reference evidence="7" key="1">
    <citation type="journal article" date="2019" name="Int. J. Syst. Evol. Microbiol.">
        <title>The Global Catalogue of Microorganisms (GCM) 10K type strain sequencing project: providing services to taxonomists for standard genome sequencing and annotation.</title>
        <authorList>
            <consortium name="The Broad Institute Genomics Platform"/>
            <consortium name="The Broad Institute Genome Sequencing Center for Infectious Disease"/>
            <person name="Wu L."/>
            <person name="Ma J."/>
        </authorList>
    </citation>
    <scope>NUCLEOTIDE SEQUENCE [LARGE SCALE GENOMIC DNA]</scope>
    <source>
        <strain evidence="7">CGMCC 4.7317</strain>
    </source>
</reference>
<sequence>MVTLSPGRAPAVRRSLAGLLAAATVIASAALGAAPASAAEPVQVGLFGTQDPTYDGVFRQSLSLLAFVSAGEEPPAEAVAWLLDQQCADGGFQAYRSDTSAPCTESDPVNYVGEDSNSTALASAALTVLGELDAADAALGWLESAQNADGGFPYFLGGTSDVNSTAIALLATNAVGLSPSQVTNGSASAADYLTSLQVGCPGAATDEDGGFAYADFSAGTANDSATVQAALAITGAALPFVADPPSLDIPRADCPAPAAAPAATTEAPAAAAAAVDLTPAELAGGYIARTLTAYDNAIPELDFGTGLRKPGTVSAGDTAWAVLALSAIGVGGDQRDAALDVLLGQVGGGSARKAAAASVSDEAPGLLALAALAVVSADGSQATVEGLVARVGATMRTAPASSSPTPSPTGSTEPTPSPTDAGGLAPSGASPLTPGLAGSGALLVLLGAAALLVSRRQGSHA</sequence>
<evidence type="ECO:0000256" key="3">
    <source>
        <dbReference type="SAM" id="Phobius"/>
    </source>
</evidence>
<dbReference type="InterPro" id="IPR001330">
    <property type="entry name" value="Prenyltrans"/>
</dbReference>
<dbReference type="Pfam" id="PF00432">
    <property type="entry name" value="Prenyltrans"/>
    <property type="match status" value="1"/>
</dbReference>
<keyword evidence="1" id="KW-0677">Repeat</keyword>
<accession>A0ABW1T3G1</accession>
<feature type="signal peptide" evidence="4">
    <location>
        <begin position="1"/>
        <end position="38"/>
    </location>
</feature>
<evidence type="ECO:0000259" key="5">
    <source>
        <dbReference type="Pfam" id="PF00432"/>
    </source>
</evidence>
<organism evidence="6 7">
    <name type="scientific">Longivirga aurantiaca</name>
    <dbReference type="NCBI Taxonomy" id="1837743"/>
    <lineage>
        <taxon>Bacteria</taxon>
        <taxon>Bacillati</taxon>
        <taxon>Actinomycetota</taxon>
        <taxon>Actinomycetes</taxon>
        <taxon>Sporichthyales</taxon>
        <taxon>Sporichthyaceae</taxon>
        <taxon>Longivirga</taxon>
    </lineage>
</organism>
<keyword evidence="7" id="KW-1185">Reference proteome</keyword>
<feature type="compositionally biased region" description="Low complexity" evidence="2">
    <location>
        <begin position="397"/>
        <end position="414"/>
    </location>
</feature>
<feature type="region of interest" description="Disordered" evidence="2">
    <location>
        <begin position="396"/>
        <end position="431"/>
    </location>
</feature>
<evidence type="ECO:0000256" key="2">
    <source>
        <dbReference type="SAM" id="MobiDB-lite"/>
    </source>
</evidence>